<dbReference type="InterPro" id="IPR036909">
    <property type="entry name" value="Cyt_c-like_dom_sf"/>
</dbReference>
<protein>
    <submittedName>
        <fullName evidence="8">C-type cytochrome</fullName>
    </submittedName>
</protein>
<evidence type="ECO:0000256" key="2">
    <source>
        <dbReference type="ARBA" id="ARBA00022723"/>
    </source>
</evidence>
<comment type="caution">
    <text evidence="8">The sequence shown here is derived from an EMBL/GenBank/DDBJ whole genome shotgun (WGS) entry which is preliminary data.</text>
</comment>
<dbReference type="GO" id="GO:0046872">
    <property type="term" value="F:metal ion binding"/>
    <property type="evidence" value="ECO:0007669"/>
    <property type="project" value="UniProtKB-KW"/>
</dbReference>
<evidence type="ECO:0000313" key="9">
    <source>
        <dbReference type="Proteomes" id="UP000433104"/>
    </source>
</evidence>
<feature type="signal peptide" evidence="6">
    <location>
        <begin position="1"/>
        <end position="19"/>
    </location>
</feature>
<dbReference type="SUPFAM" id="SSF46626">
    <property type="entry name" value="Cytochrome c"/>
    <property type="match status" value="2"/>
</dbReference>
<evidence type="ECO:0000259" key="7">
    <source>
        <dbReference type="PROSITE" id="PS51007"/>
    </source>
</evidence>
<proteinExistence type="predicted"/>
<keyword evidence="9" id="KW-1185">Reference proteome</keyword>
<evidence type="ECO:0000313" key="8">
    <source>
        <dbReference type="EMBL" id="MXO84439.1"/>
    </source>
</evidence>
<feature type="domain" description="Cytochrome c" evidence="7">
    <location>
        <begin position="37"/>
        <end position="116"/>
    </location>
</feature>
<dbReference type="InterPro" id="IPR050597">
    <property type="entry name" value="Cytochrome_c_Oxidase_Subunit"/>
</dbReference>
<feature type="region of interest" description="Disordered" evidence="5">
    <location>
        <begin position="212"/>
        <end position="241"/>
    </location>
</feature>
<dbReference type="Gene3D" id="1.10.760.10">
    <property type="entry name" value="Cytochrome c-like domain"/>
    <property type="match status" value="2"/>
</dbReference>
<evidence type="ECO:0000256" key="1">
    <source>
        <dbReference type="ARBA" id="ARBA00022617"/>
    </source>
</evidence>
<dbReference type="GO" id="GO:0009055">
    <property type="term" value="F:electron transfer activity"/>
    <property type="evidence" value="ECO:0007669"/>
    <property type="project" value="InterPro"/>
</dbReference>
<dbReference type="Pfam" id="PF00034">
    <property type="entry name" value="Cytochrom_C"/>
    <property type="match status" value="2"/>
</dbReference>
<evidence type="ECO:0000256" key="5">
    <source>
        <dbReference type="SAM" id="MobiDB-lite"/>
    </source>
</evidence>
<evidence type="ECO:0000256" key="6">
    <source>
        <dbReference type="SAM" id="SignalP"/>
    </source>
</evidence>
<evidence type="ECO:0000256" key="4">
    <source>
        <dbReference type="PROSITE-ProRule" id="PRU00433"/>
    </source>
</evidence>
<dbReference type="EMBL" id="WTYW01000001">
    <property type="protein sequence ID" value="MXO84439.1"/>
    <property type="molecule type" value="Genomic_DNA"/>
</dbReference>
<sequence>MRKPSAIFASLILATALSACSEAEPSTGRYEITGEVIALSGGDAGARGACVTCHGLNGQGNGNHVPRIAGLDPGYHLRQLEYFAEGQRRHPQMTWIADHLDWPAREKVANYYASLPVPDDAASEPSTENCGAAELYQSGDPSRGLPSCASCHGRDGAGIGQGNPPLAAQPAPYLEAQLKAWDAGERYGDPNNTMTRISQLLTEQEMARLAGYSSALPGASGYPAPPASCPRTRRLDPRSGA</sequence>
<keyword evidence="2 4" id="KW-0479">Metal-binding</keyword>
<gene>
    <name evidence="8" type="ORF">GRI38_00100</name>
</gene>
<name>A0A844ZFB3_9SPHN</name>
<keyword evidence="6" id="KW-0732">Signal</keyword>
<dbReference type="OrthoDB" id="9773456at2"/>
<feature type="chain" id="PRO_5033004257" evidence="6">
    <location>
        <begin position="20"/>
        <end position="241"/>
    </location>
</feature>
<evidence type="ECO:0000256" key="3">
    <source>
        <dbReference type="ARBA" id="ARBA00023004"/>
    </source>
</evidence>
<dbReference type="PROSITE" id="PS51257">
    <property type="entry name" value="PROKAR_LIPOPROTEIN"/>
    <property type="match status" value="1"/>
</dbReference>
<accession>A0A844ZFB3</accession>
<feature type="domain" description="Cytochrome c" evidence="7">
    <location>
        <begin position="134"/>
        <end position="217"/>
    </location>
</feature>
<feature type="compositionally biased region" description="Low complexity" evidence="5">
    <location>
        <begin position="213"/>
        <end position="222"/>
    </location>
</feature>
<keyword evidence="3 4" id="KW-0408">Iron</keyword>
<keyword evidence="1 4" id="KW-0349">Heme</keyword>
<reference evidence="8 9" key="1">
    <citation type="submission" date="2019-12" db="EMBL/GenBank/DDBJ databases">
        <title>Genomic-based taxomic classification of the family Erythrobacteraceae.</title>
        <authorList>
            <person name="Xu L."/>
        </authorList>
    </citation>
    <scope>NUCLEOTIDE SEQUENCE [LARGE SCALE GENOMIC DNA]</scope>
    <source>
        <strain evidence="8 9">MCCC 1A09962</strain>
    </source>
</reference>
<organism evidence="8 9">
    <name type="scientific">Parapontixanthobacter aurantiacus</name>
    <dbReference type="NCBI Taxonomy" id="1463599"/>
    <lineage>
        <taxon>Bacteria</taxon>
        <taxon>Pseudomonadati</taxon>
        <taxon>Pseudomonadota</taxon>
        <taxon>Alphaproteobacteria</taxon>
        <taxon>Sphingomonadales</taxon>
        <taxon>Erythrobacteraceae</taxon>
        <taxon>Parapontixanthobacter</taxon>
    </lineage>
</organism>
<dbReference type="PANTHER" id="PTHR33751:SF11">
    <property type="entry name" value="BLL4483 PROTEIN"/>
    <property type="match status" value="1"/>
</dbReference>
<dbReference type="InterPro" id="IPR009056">
    <property type="entry name" value="Cyt_c-like_dom"/>
</dbReference>
<dbReference type="Proteomes" id="UP000433104">
    <property type="component" value="Unassembled WGS sequence"/>
</dbReference>
<dbReference type="PROSITE" id="PS51007">
    <property type="entry name" value="CYTC"/>
    <property type="match status" value="2"/>
</dbReference>
<dbReference type="PANTHER" id="PTHR33751">
    <property type="entry name" value="CBB3-TYPE CYTOCHROME C OXIDASE SUBUNIT FIXP"/>
    <property type="match status" value="1"/>
</dbReference>
<dbReference type="AlphaFoldDB" id="A0A844ZFB3"/>
<dbReference type="GO" id="GO:0020037">
    <property type="term" value="F:heme binding"/>
    <property type="evidence" value="ECO:0007669"/>
    <property type="project" value="InterPro"/>
</dbReference>